<name>A0ABY7F932_MYAAR</name>
<dbReference type="Proteomes" id="UP001164746">
    <property type="component" value="Chromosome 11"/>
</dbReference>
<reference evidence="1" key="1">
    <citation type="submission" date="2022-11" db="EMBL/GenBank/DDBJ databases">
        <title>Centuries of genome instability and evolution in soft-shell clam transmissible cancer (bioRxiv).</title>
        <authorList>
            <person name="Hart S.F.M."/>
            <person name="Yonemitsu M.A."/>
            <person name="Giersch R.M."/>
            <person name="Beal B.F."/>
            <person name="Arriagada G."/>
            <person name="Davis B.W."/>
            <person name="Ostrander E.A."/>
            <person name="Goff S.P."/>
            <person name="Metzger M.J."/>
        </authorList>
    </citation>
    <scope>NUCLEOTIDE SEQUENCE</scope>
    <source>
        <strain evidence="1">MELC-2E11</strain>
        <tissue evidence="1">Siphon/mantle</tissue>
    </source>
</reference>
<gene>
    <name evidence="1" type="ORF">MAR_000468</name>
</gene>
<evidence type="ECO:0000313" key="2">
    <source>
        <dbReference type="Proteomes" id="UP001164746"/>
    </source>
</evidence>
<keyword evidence="2" id="KW-1185">Reference proteome</keyword>
<accession>A0ABY7F932</accession>
<proteinExistence type="predicted"/>
<protein>
    <submittedName>
        <fullName evidence="1">Uncharacterized protein</fullName>
    </submittedName>
</protein>
<evidence type="ECO:0000313" key="1">
    <source>
        <dbReference type="EMBL" id="WAR18630.1"/>
    </source>
</evidence>
<organism evidence="1 2">
    <name type="scientific">Mya arenaria</name>
    <name type="common">Soft-shell clam</name>
    <dbReference type="NCBI Taxonomy" id="6604"/>
    <lineage>
        <taxon>Eukaryota</taxon>
        <taxon>Metazoa</taxon>
        <taxon>Spiralia</taxon>
        <taxon>Lophotrochozoa</taxon>
        <taxon>Mollusca</taxon>
        <taxon>Bivalvia</taxon>
        <taxon>Autobranchia</taxon>
        <taxon>Heteroconchia</taxon>
        <taxon>Euheterodonta</taxon>
        <taxon>Imparidentia</taxon>
        <taxon>Neoheterodontei</taxon>
        <taxon>Myida</taxon>
        <taxon>Myoidea</taxon>
        <taxon>Myidae</taxon>
        <taxon>Mya</taxon>
    </lineage>
</organism>
<dbReference type="EMBL" id="CP111022">
    <property type="protein sequence ID" value="WAR18630.1"/>
    <property type="molecule type" value="Genomic_DNA"/>
</dbReference>
<sequence>MGGLCVEICHFQQVVEDGGDVIWLEFPGGYSSRKRRLSDAGVAHQDAFDACGALVPELALQPPEPPYVHWPCPDVNATLNVRPPAPTLH</sequence>